<keyword evidence="2" id="KW-0472">Membrane</keyword>
<comment type="caution">
    <text evidence="4">The sequence shown here is derived from an EMBL/GenBank/DDBJ whole genome shotgun (WGS) entry which is preliminary data.</text>
</comment>
<proteinExistence type="predicted"/>
<feature type="region of interest" description="Disordered" evidence="1">
    <location>
        <begin position="183"/>
        <end position="242"/>
    </location>
</feature>
<evidence type="ECO:0000313" key="4">
    <source>
        <dbReference type="EMBL" id="KAK9977731.1"/>
    </source>
</evidence>
<dbReference type="PROSITE" id="PS51257">
    <property type="entry name" value="PROKAR_LIPOPROTEIN"/>
    <property type="match status" value="1"/>
</dbReference>
<keyword evidence="2" id="KW-1133">Transmembrane helix</keyword>
<gene>
    <name evidence="4" type="ORF">ABG768_019530</name>
</gene>
<feature type="chain" id="PRO_5044013703" evidence="3">
    <location>
        <begin position="24"/>
        <end position="434"/>
    </location>
</feature>
<evidence type="ECO:0000256" key="1">
    <source>
        <dbReference type="SAM" id="MobiDB-lite"/>
    </source>
</evidence>
<feature type="region of interest" description="Disordered" evidence="1">
    <location>
        <begin position="76"/>
        <end position="99"/>
    </location>
</feature>
<dbReference type="EMBL" id="JAWDJR010000003">
    <property type="protein sequence ID" value="KAK9977731.1"/>
    <property type="molecule type" value="Genomic_DNA"/>
</dbReference>
<feature type="compositionally biased region" description="Polar residues" evidence="1">
    <location>
        <begin position="85"/>
        <end position="99"/>
    </location>
</feature>
<evidence type="ECO:0000313" key="5">
    <source>
        <dbReference type="Proteomes" id="UP001479290"/>
    </source>
</evidence>
<evidence type="ECO:0000256" key="3">
    <source>
        <dbReference type="SAM" id="SignalP"/>
    </source>
</evidence>
<name>A0AAW2AVG6_CULAL</name>
<keyword evidence="5" id="KW-1185">Reference proteome</keyword>
<dbReference type="AlphaFoldDB" id="A0AAW2AVG6"/>
<evidence type="ECO:0000256" key="2">
    <source>
        <dbReference type="SAM" id="Phobius"/>
    </source>
</evidence>
<sequence length="434" mass="46293">MRFVFSNLLLYFALGACFKFTDAQGSTEPDAHITSPFMNVNTVGQMLSSSTVGGMLSSESTIAEIVNAVTELVTEPVPDHPVTTPDHQMSTMPEEPTTVNHVPLSTQTEFAPEITTPAEEEQTTVITTIAPMWIVPATVAEQITSDAPSTLQYVTTVGFTSELTSPTEHPTDEITTAAVPVATDSTALDPTSITSQPPAGRTLPLPNLGETSTTTSTATLASSSESEVTSEGRLDSFDDESVSTQFTSVPTGVNVEDSTAPFHPNWLLIIIVCVIIICALCVGMILLVQRRKKKASQTFGPVYLNGQSKRSKKKKGAGDDAWAGPVNMEEGLECDPEVQDGLLPDDGKKDGDEMVLSTFAALDEGDMSNGGVGGEGTKEAKKWEQQEPLLYIDEDADENKAGKTLAEDKTQKGDEKSEEKELNGGETFCLTTAV</sequence>
<protein>
    <submittedName>
        <fullName evidence="4">Uncharacterized protein</fullName>
    </submittedName>
</protein>
<feature type="compositionally biased region" description="Polar residues" evidence="1">
    <location>
        <begin position="183"/>
        <end position="197"/>
    </location>
</feature>
<accession>A0AAW2AVG6</accession>
<feature type="compositionally biased region" description="Low complexity" evidence="1">
    <location>
        <begin position="210"/>
        <end position="229"/>
    </location>
</feature>
<keyword evidence="2" id="KW-0812">Transmembrane</keyword>
<dbReference type="Proteomes" id="UP001479290">
    <property type="component" value="Unassembled WGS sequence"/>
</dbReference>
<organism evidence="4 5">
    <name type="scientific">Culter alburnus</name>
    <name type="common">Topmouth culter</name>
    <dbReference type="NCBI Taxonomy" id="194366"/>
    <lineage>
        <taxon>Eukaryota</taxon>
        <taxon>Metazoa</taxon>
        <taxon>Chordata</taxon>
        <taxon>Craniata</taxon>
        <taxon>Vertebrata</taxon>
        <taxon>Euteleostomi</taxon>
        <taxon>Actinopterygii</taxon>
        <taxon>Neopterygii</taxon>
        <taxon>Teleostei</taxon>
        <taxon>Ostariophysi</taxon>
        <taxon>Cypriniformes</taxon>
        <taxon>Xenocyprididae</taxon>
        <taxon>Xenocypridinae</taxon>
        <taxon>Culter</taxon>
    </lineage>
</organism>
<feature type="signal peptide" evidence="3">
    <location>
        <begin position="1"/>
        <end position="23"/>
    </location>
</feature>
<reference evidence="4 5" key="1">
    <citation type="submission" date="2024-05" db="EMBL/GenBank/DDBJ databases">
        <title>A high-quality chromosomal-level genome assembly of Topmouth culter (Culter alburnus).</title>
        <authorList>
            <person name="Zhao H."/>
        </authorList>
    </citation>
    <scope>NUCLEOTIDE SEQUENCE [LARGE SCALE GENOMIC DNA]</scope>
    <source>
        <strain evidence="4">CATC2023</strain>
        <tissue evidence="4">Muscle</tissue>
    </source>
</reference>
<feature type="compositionally biased region" description="Basic and acidic residues" evidence="1">
    <location>
        <begin position="398"/>
        <end position="423"/>
    </location>
</feature>
<keyword evidence="3" id="KW-0732">Signal</keyword>
<feature type="region of interest" description="Disordered" evidence="1">
    <location>
        <begin position="391"/>
        <end position="434"/>
    </location>
</feature>
<feature type="transmembrane region" description="Helical" evidence="2">
    <location>
        <begin position="266"/>
        <end position="288"/>
    </location>
</feature>